<organism evidence="2 3">
    <name type="scientific">Clytia hemisphaerica</name>
    <dbReference type="NCBI Taxonomy" id="252671"/>
    <lineage>
        <taxon>Eukaryota</taxon>
        <taxon>Metazoa</taxon>
        <taxon>Cnidaria</taxon>
        <taxon>Hydrozoa</taxon>
        <taxon>Hydroidolina</taxon>
        <taxon>Leptothecata</taxon>
        <taxon>Obeliida</taxon>
        <taxon>Clytiidae</taxon>
        <taxon>Clytia</taxon>
    </lineage>
</organism>
<evidence type="ECO:0000256" key="1">
    <source>
        <dbReference type="SAM" id="SignalP"/>
    </source>
</evidence>
<accession>A0A7M5XM21</accession>
<reference evidence="2" key="1">
    <citation type="submission" date="2021-01" db="UniProtKB">
        <authorList>
            <consortium name="EnsemblMetazoa"/>
        </authorList>
    </citation>
    <scope>IDENTIFICATION</scope>
</reference>
<keyword evidence="1" id="KW-0732">Signal</keyword>
<evidence type="ECO:0008006" key="4">
    <source>
        <dbReference type="Google" id="ProtNLM"/>
    </source>
</evidence>
<dbReference type="EnsemblMetazoa" id="CLYHEMT025305.1">
    <property type="protein sequence ID" value="CLYHEMP025305.1"/>
    <property type="gene ID" value="CLYHEMG025305"/>
</dbReference>
<dbReference type="AlphaFoldDB" id="A0A7M5XM21"/>
<evidence type="ECO:0000313" key="2">
    <source>
        <dbReference type="EnsemblMetazoa" id="CLYHEMP025305.1"/>
    </source>
</evidence>
<keyword evidence="3" id="KW-1185">Reference proteome</keyword>
<dbReference type="RefSeq" id="XP_066931057.1">
    <property type="nucleotide sequence ID" value="XM_067074956.1"/>
</dbReference>
<dbReference type="OrthoDB" id="5987785at2759"/>
<feature type="chain" id="PRO_5029483480" description="Cnidarian restricted protein" evidence="1">
    <location>
        <begin position="21"/>
        <end position="558"/>
    </location>
</feature>
<sequence length="558" mass="64550">MYSKLFLLLFLLVSPNQVSGRKGLYYARHLPRGEYCSFKGYVPGGNKVTVKRITAPTAKMEDGILGAFGSNMGKIVAGTQGNELIMKGLSKLGKLAKIAPKLGTALGIFGIGLGIVQAFTDPSPQDILDKANEAIGKLTDEVNHRLDEMKGYVDHKTINLEKDLAGREYKSLFKMWGNCLKETTKKKVDECQEDAAKDIMAARPKFALFSSKVHANQKLSTYDAKRLEAALLLFRDYVVLCLASLSALTATYADSPSHKLDFSRYAKDLNNEIKWSALYVRNAVSMIEKMHTDGDYCKETVSCKTKEIWEGWPGAHTQQSVDCQCVFDRAGVSSHTCHENVMIRWDGKRKLGSDWTYYTTFQKNWEEGGKWIALKLFHERPYMKKLKEAISNYWQNTLLDVVPSWEKLEVRLPKGDQMAERDWRSMRSMDYERRRQQVEDEMAMEMDSQYAEDEYSQSPYQRDVQHNDYEFYGDRMPAYRVREDRQRYEDGNSYKPVSYRNEDLSYGDRREMFDASHMRLERGGYQISRDASPYMRLPYRTSTRRNKERFSDEFYTEE</sequence>
<name>A0A7M5XM21_9CNID</name>
<dbReference type="Proteomes" id="UP000594262">
    <property type="component" value="Unplaced"/>
</dbReference>
<proteinExistence type="predicted"/>
<protein>
    <recommendedName>
        <fullName evidence="4">Cnidarian restricted protein</fullName>
    </recommendedName>
</protein>
<evidence type="ECO:0000313" key="3">
    <source>
        <dbReference type="Proteomes" id="UP000594262"/>
    </source>
</evidence>
<dbReference type="GeneID" id="136818720"/>
<feature type="signal peptide" evidence="1">
    <location>
        <begin position="1"/>
        <end position="20"/>
    </location>
</feature>